<evidence type="ECO:0000256" key="8">
    <source>
        <dbReference type="ARBA" id="ARBA00023136"/>
    </source>
</evidence>
<dbReference type="GO" id="GO:0006935">
    <property type="term" value="P:chemotaxis"/>
    <property type="evidence" value="ECO:0007669"/>
    <property type="project" value="UniProtKB-KW"/>
</dbReference>
<reference evidence="15" key="1">
    <citation type="submission" date="2017-12" db="EMBL/GenBank/DDBJ databases">
        <title>Genomic analysis of Paracoccus sp. CBA4604.</title>
        <authorList>
            <person name="Roh S.W."/>
            <person name="Kim J.Y."/>
            <person name="Kim J.S."/>
        </authorList>
    </citation>
    <scope>NUCLEOTIDE SEQUENCE [LARGE SCALE GENOMIC DNA]</scope>
    <source>
        <strain evidence="15">CBA4604</strain>
    </source>
</reference>
<evidence type="ECO:0000259" key="13">
    <source>
        <dbReference type="Pfam" id="PF14842"/>
    </source>
</evidence>
<keyword evidence="9" id="KW-0975">Bacterial flagellum</keyword>
<keyword evidence="15" id="KW-1185">Reference proteome</keyword>
<dbReference type="PANTHER" id="PTHR30534:SF0">
    <property type="entry name" value="FLAGELLAR MOTOR SWITCH PROTEIN FLIG"/>
    <property type="match status" value="1"/>
</dbReference>
<accession>A0A2K9MHA8</accession>
<proteinExistence type="inferred from homology"/>
<evidence type="ECO:0000256" key="3">
    <source>
        <dbReference type="ARBA" id="ARBA00010299"/>
    </source>
</evidence>
<dbReference type="GO" id="GO:0005886">
    <property type="term" value="C:plasma membrane"/>
    <property type="evidence" value="ECO:0007669"/>
    <property type="project" value="UniProtKB-SubCell"/>
</dbReference>
<evidence type="ECO:0000256" key="4">
    <source>
        <dbReference type="ARBA" id="ARBA00021870"/>
    </source>
</evidence>
<evidence type="ECO:0000256" key="1">
    <source>
        <dbReference type="ARBA" id="ARBA00004117"/>
    </source>
</evidence>
<keyword evidence="8" id="KW-0472">Membrane</keyword>
<name>A0A2K9MHA8_9RHOB</name>
<dbReference type="GO" id="GO:0071973">
    <property type="term" value="P:bacterial-type flagellum-dependent cell motility"/>
    <property type="evidence" value="ECO:0007669"/>
    <property type="project" value="InterPro"/>
</dbReference>
<dbReference type="GO" id="GO:0003774">
    <property type="term" value="F:cytoskeletal motor activity"/>
    <property type="evidence" value="ECO:0007669"/>
    <property type="project" value="InterPro"/>
</dbReference>
<dbReference type="RefSeq" id="WP_101499732.1">
    <property type="nucleotide sequence ID" value="NZ_CP025583.1"/>
</dbReference>
<organism evidence="14 15">
    <name type="scientific">Paracoccus jeotgali</name>
    <dbReference type="NCBI Taxonomy" id="2065379"/>
    <lineage>
        <taxon>Bacteria</taxon>
        <taxon>Pseudomonadati</taxon>
        <taxon>Pseudomonadota</taxon>
        <taxon>Alphaproteobacteria</taxon>
        <taxon>Rhodobacterales</taxon>
        <taxon>Paracoccaceae</taxon>
        <taxon>Paracoccus</taxon>
    </lineage>
</organism>
<gene>
    <name evidence="14" type="ORF">CYR75_08975</name>
</gene>
<dbReference type="PRINTS" id="PR00954">
    <property type="entry name" value="FLGMOTORFLIG"/>
</dbReference>
<evidence type="ECO:0000313" key="14">
    <source>
        <dbReference type="EMBL" id="AUM74386.1"/>
    </source>
</evidence>
<feature type="domain" description="Flagellar motor switch protein FliG middle" evidence="12">
    <location>
        <begin position="116"/>
        <end position="187"/>
    </location>
</feature>
<protein>
    <recommendedName>
        <fullName evidence="4">Flagellar motor switch protein FliG</fullName>
    </recommendedName>
</protein>
<sequence>MLEPGLTPRQKAAVIVRLLLANGETLSLEQLDPTSQAALAQEMALMGMVDRHTRDQVVAEFCDSLEQVGLTFPGGIEDTLDMLGDSLSRDITDRLRRRAAMTGQSDPWERIAALPPAQLADLALGEATEIAAVMFSRLPVPKAAQTLGLMPPLRARQIAYAMSMTGGIEAPALRRIGVALLQAAESLAAPALDGGPVERVGAILNFTPANTRDEVLTGLDQDDADFANEVRKTIFTWANIPQRIDPRDVPRIVREGDQASLLRALAGAKGKNAASAEFILASLSSRMAESLREEMAELTRLTDAEAEDAMAAMVSTIRRMEEAGDLFLIAGEASDDGAGVTIKTADPG</sequence>
<dbReference type="Gene3D" id="1.10.220.30">
    <property type="match status" value="3"/>
</dbReference>
<dbReference type="PANTHER" id="PTHR30534">
    <property type="entry name" value="FLAGELLAR MOTOR SWITCH PROTEIN FLIG"/>
    <property type="match status" value="1"/>
</dbReference>
<dbReference type="InterPro" id="IPR023087">
    <property type="entry name" value="Flg_Motor_Flig_C"/>
</dbReference>
<evidence type="ECO:0000256" key="5">
    <source>
        <dbReference type="ARBA" id="ARBA00022475"/>
    </source>
</evidence>
<dbReference type="Pfam" id="PF01706">
    <property type="entry name" value="FliG_C"/>
    <property type="match status" value="1"/>
</dbReference>
<keyword evidence="14" id="KW-0966">Cell projection</keyword>
<keyword evidence="14" id="KW-0969">Cilium</keyword>
<dbReference type="SUPFAM" id="SSF48029">
    <property type="entry name" value="FliG"/>
    <property type="match status" value="2"/>
</dbReference>
<comment type="function">
    <text evidence="10">FliG is one of three proteins (FliG, FliN, FliM) that forms the rotor-mounted switch complex (C ring), located at the base of the basal body. This complex interacts with the CheY and CheZ chemotaxis proteins, in addition to contacting components of the motor that determine the direction of flagellar rotation.</text>
</comment>
<dbReference type="OrthoDB" id="7616820at2"/>
<evidence type="ECO:0000256" key="6">
    <source>
        <dbReference type="ARBA" id="ARBA00022500"/>
    </source>
</evidence>
<dbReference type="GO" id="GO:0009425">
    <property type="term" value="C:bacterial-type flagellum basal body"/>
    <property type="evidence" value="ECO:0007669"/>
    <property type="project" value="UniProtKB-SubCell"/>
</dbReference>
<keyword evidence="6" id="KW-0145">Chemotaxis</keyword>
<dbReference type="EMBL" id="CP025583">
    <property type="protein sequence ID" value="AUM74386.1"/>
    <property type="molecule type" value="Genomic_DNA"/>
</dbReference>
<comment type="similarity">
    <text evidence="3">Belongs to the FliG family.</text>
</comment>
<evidence type="ECO:0000256" key="10">
    <source>
        <dbReference type="ARBA" id="ARBA00025598"/>
    </source>
</evidence>
<evidence type="ECO:0000256" key="9">
    <source>
        <dbReference type="ARBA" id="ARBA00023143"/>
    </source>
</evidence>
<dbReference type="InterPro" id="IPR032779">
    <property type="entry name" value="FliG_M"/>
</dbReference>
<dbReference type="Pfam" id="PF14842">
    <property type="entry name" value="FliG_N"/>
    <property type="match status" value="1"/>
</dbReference>
<dbReference type="InterPro" id="IPR011002">
    <property type="entry name" value="FliG_a-hlx"/>
</dbReference>
<keyword evidence="7" id="KW-0283">Flagellar rotation</keyword>
<dbReference type="Proteomes" id="UP000234882">
    <property type="component" value="Chromosome"/>
</dbReference>
<feature type="domain" description="Flagellar motor switch protein FliG C-terminal" evidence="11">
    <location>
        <begin position="218"/>
        <end position="327"/>
    </location>
</feature>
<dbReference type="KEGG" id="paru:CYR75_08975"/>
<evidence type="ECO:0000259" key="12">
    <source>
        <dbReference type="Pfam" id="PF14841"/>
    </source>
</evidence>
<comment type="subcellular location">
    <subcellularLocation>
        <location evidence="1">Bacterial flagellum basal body</location>
    </subcellularLocation>
    <subcellularLocation>
        <location evidence="2">Cell membrane</location>
        <topology evidence="2">Peripheral membrane protein</topology>
        <orientation evidence="2">Cytoplasmic side</orientation>
    </subcellularLocation>
</comment>
<evidence type="ECO:0000313" key="15">
    <source>
        <dbReference type="Proteomes" id="UP000234882"/>
    </source>
</evidence>
<dbReference type="Pfam" id="PF14841">
    <property type="entry name" value="FliG_M"/>
    <property type="match status" value="1"/>
</dbReference>
<dbReference type="AlphaFoldDB" id="A0A2K9MHA8"/>
<evidence type="ECO:0000256" key="2">
    <source>
        <dbReference type="ARBA" id="ARBA00004413"/>
    </source>
</evidence>
<feature type="domain" description="Flagellar motor switch protein FliG N-terminal" evidence="13">
    <location>
        <begin position="6"/>
        <end position="108"/>
    </location>
</feature>
<dbReference type="InterPro" id="IPR028263">
    <property type="entry name" value="FliG_N"/>
</dbReference>
<evidence type="ECO:0000256" key="7">
    <source>
        <dbReference type="ARBA" id="ARBA00022779"/>
    </source>
</evidence>
<keyword evidence="5" id="KW-1003">Cell membrane</keyword>
<dbReference type="InterPro" id="IPR000090">
    <property type="entry name" value="Flg_Motor_Flig"/>
</dbReference>
<evidence type="ECO:0000259" key="11">
    <source>
        <dbReference type="Pfam" id="PF01706"/>
    </source>
</evidence>
<keyword evidence="14" id="KW-0282">Flagellum</keyword>